<proteinExistence type="predicted"/>
<comment type="caution">
    <text evidence="2">The sequence shown here is derived from an EMBL/GenBank/DDBJ whole genome shotgun (WGS) entry which is preliminary data.</text>
</comment>
<name>A0ABQ9TK66_SAGOE</name>
<sequence length="80" mass="9369">ATIGSFQFGYNTVVINAPEMIIKEFVNNTSKNKKNAPPSAHDPLVLVCGHILRWWYDWLLFHRTLCQPLWRLQFDADRQP</sequence>
<keyword evidence="3" id="KW-1185">Reference proteome</keyword>
<evidence type="ECO:0000313" key="3">
    <source>
        <dbReference type="Proteomes" id="UP001266305"/>
    </source>
</evidence>
<dbReference type="Proteomes" id="UP001266305">
    <property type="component" value="Unassembled WGS sequence"/>
</dbReference>
<accession>A0ABQ9TK66</accession>
<dbReference type="EMBL" id="JASSZA010000022">
    <property type="protein sequence ID" value="KAK2084592.1"/>
    <property type="molecule type" value="Genomic_DNA"/>
</dbReference>
<reference evidence="2 3" key="1">
    <citation type="submission" date="2023-05" db="EMBL/GenBank/DDBJ databases">
        <title>B98-5 Cell Line De Novo Hybrid Assembly: An Optical Mapping Approach.</title>
        <authorList>
            <person name="Kananen K."/>
            <person name="Auerbach J.A."/>
            <person name="Kautto E."/>
            <person name="Blachly J.S."/>
        </authorList>
    </citation>
    <scope>NUCLEOTIDE SEQUENCE [LARGE SCALE GENOMIC DNA]</scope>
    <source>
        <strain evidence="2">B95-8</strain>
        <tissue evidence="2">Cell line</tissue>
    </source>
</reference>
<evidence type="ECO:0000313" key="2">
    <source>
        <dbReference type="EMBL" id="KAK2084592.1"/>
    </source>
</evidence>
<gene>
    <name evidence="2" type="ORF">P7K49_037625</name>
</gene>
<dbReference type="Gene3D" id="1.20.1250.20">
    <property type="entry name" value="MFS general substrate transporter like domains"/>
    <property type="match status" value="1"/>
</dbReference>
<comment type="subcellular location">
    <subcellularLocation>
        <location evidence="1">Membrane</location>
        <topology evidence="1">Multi-pass membrane protein</topology>
    </subcellularLocation>
</comment>
<protein>
    <submittedName>
        <fullName evidence="2">Uncharacterized protein</fullName>
    </submittedName>
</protein>
<feature type="non-terminal residue" evidence="2">
    <location>
        <position position="80"/>
    </location>
</feature>
<dbReference type="InterPro" id="IPR036259">
    <property type="entry name" value="MFS_trans_sf"/>
</dbReference>
<feature type="non-terminal residue" evidence="2">
    <location>
        <position position="1"/>
    </location>
</feature>
<evidence type="ECO:0000256" key="1">
    <source>
        <dbReference type="ARBA" id="ARBA00004141"/>
    </source>
</evidence>
<organism evidence="2 3">
    <name type="scientific">Saguinus oedipus</name>
    <name type="common">Cotton-top tamarin</name>
    <name type="synonym">Oedipomidas oedipus</name>
    <dbReference type="NCBI Taxonomy" id="9490"/>
    <lineage>
        <taxon>Eukaryota</taxon>
        <taxon>Metazoa</taxon>
        <taxon>Chordata</taxon>
        <taxon>Craniata</taxon>
        <taxon>Vertebrata</taxon>
        <taxon>Euteleostomi</taxon>
        <taxon>Mammalia</taxon>
        <taxon>Eutheria</taxon>
        <taxon>Euarchontoglires</taxon>
        <taxon>Primates</taxon>
        <taxon>Haplorrhini</taxon>
        <taxon>Platyrrhini</taxon>
        <taxon>Cebidae</taxon>
        <taxon>Callitrichinae</taxon>
        <taxon>Saguinus</taxon>
    </lineage>
</organism>